<comment type="caution">
    <text evidence="2">The sequence shown here is derived from an EMBL/GenBank/DDBJ whole genome shotgun (WGS) entry which is preliminary data.</text>
</comment>
<protein>
    <submittedName>
        <fullName evidence="2">Uncharacterized protein</fullName>
    </submittedName>
</protein>
<evidence type="ECO:0000313" key="2">
    <source>
        <dbReference type="EMBL" id="KAK0470174.1"/>
    </source>
</evidence>
<name>A0AA39U3V3_ARMTA</name>
<keyword evidence="1" id="KW-1133">Transmembrane helix</keyword>
<gene>
    <name evidence="2" type="ORF">EV420DRAFT_1498799</name>
</gene>
<proteinExistence type="predicted"/>
<dbReference type="RefSeq" id="XP_060339967.1">
    <property type="nucleotide sequence ID" value="XM_060470977.1"/>
</dbReference>
<feature type="transmembrane region" description="Helical" evidence="1">
    <location>
        <begin position="6"/>
        <end position="25"/>
    </location>
</feature>
<dbReference type="GeneID" id="85354525"/>
<accession>A0AA39U3V3</accession>
<dbReference type="EMBL" id="JAUEPS010000001">
    <property type="protein sequence ID" value="KAK0470174.1"/>
    <property type="molecule type" value="Genomic_DNA"/>
</dbReference>
<keyword evidence="1" id="KW-0812">Transmembrane</keyword>
<evidence type="ECO:0000313" key="3">
    <source>
        <dbReference type="Proteomes" id="UP001175211"/>
    </source>
</evidence>
<keyword evidence="1" id="KW-0472">Membrane</keyword>
<feature type="transmembrane region" description="Helical" evidence="1">
    <location>
        <begin position="37"/>
        <end position="59"/>
    </location>
</feature>
<dbReference type="Proteomes" id="UP001175211">
    <property type="component" value="Unassembled WGS sequence"/>
</dbReference>
<reference evidence="2" key="1">
    <citation type="submission" date="2023-06" db="EMBL/GenBank/DDBJ databases">
        <authorList>
            <consortium name="Lawrence Berkeley National Laboratory"/>
            <person name="Ahrendt S."/>
            <person name="Sahu N."/>
            <person name="Indic B."/>
            <person name="Wong-Bajracharya J."/>
            <person name="Merenyi Z."/>
            <person name="Ke H.-M."/>
            <person name="Monk M."/>
            <person name="Kocsube S."/>
            <person name="Drula E."/>
            <person name="Lipzen A."/>
            <person name="Balint B."/>
            <person name="Henrissat B."/>
            <person name="Andreopoulos B."/>
            <person name="Martin F.M."/>
            <person name="Harder C.B."/>
            <person name="Rigling D."/>
            <person name="Ford K.L."/>
            <person name="Foster G.D."/>
            <person name="Pangilinan J."/>
            <person name="Papanicolaou A."/>
            <person name="Barry K."/>
            <person name="LaButti K."/>
            <person name="Viragh M."/>
            <person name="Koriabine M."/>
            <person name="Yan M."/>
            <person name="Riley R."/>
            <person name="Champramary S."/>
            <person name="Plett K.L."/>
            <person name="Tsai I.J."/>
            <person name="Slot J."/>
            <person name="Sipos G."/>
            <person name="Plett J."/>
            <person name="Nagy L.G."/>
            <person name="Grigoriev I.V."/>
        </authorList>
    </citation>
    <scope>NUCLEOTIDE SEQUENCE</scope>
    <source>
        <strain evidence="2">CCBAS 213</strain>
    </source>
</reference>
<organism evidence="2 3">
    <name type="scientific">Armillaria tabescens</name>
    <name type="common">Ringless honey mushroom</name>
    <name type="synonym">Agaricus tabescens</name>
    <dbReference type="NCBI Taxonomy" id="1929756"/>
    <lineage>
        <taxon>Eukaryota</taxon>
        <taxon>Fungi</taxon>
        <taxon>Dikarya</taxon>
        <taxon>Basidiomycota</taxon>
        <taxon>Agaricomycotina</taxon>
        <taxon>Agaricomycetes</taxon>
        <taxon>Agaricomycetidae</taxon>
        <taxon>Agaricales</taxon>
        <taxon>Marasmiineae</taxon>
        <taxon>Physalacriaceae</taxon>
        <taxon>Desarmillaria</taxon>
    </lineage>
</organism>
<evidence type="ECO:0000256" key="1">
    <source>
        <dbReference type="SAM" id="Phobius"/>
    </source>
</evidence>
<sequence>MKSPYPALLVPIMSSTFICCLHNLTGTGRATPMPTSSLVYVFLIQLLLCFSLTEVLHGFPPG</sequence>
<keyword evidence="3" id="KW-1185">Reference proteome</keyword>
<dbReference type="AlphaFoldDB" id="A0AA39U3V3"/>